<protein>
    <recommendedName>
        <fullName evidence="7">TRAP-type C4-dicarboxylate transport system, substrate-binding protein</fullName>
    </recommendedName>
</protein>
<dbReference type="OrthoDB" id="9769667at2"/>
<evidence type="ECO:0000313" key="5">
    <source>
        <dbReference type="EMBL" id="TDE35669.1"/>
    </source>
</evidence>
<evidence type="ECO:0000313" key="6">
    <source>
        <dbReference type="Proteomes" id="UP000294662"/>
    </source>
</evidence>
<keyword evidence="6" id="KW-1185">Reference proteome</keyword>
<dbReference type="AlphaFoldDB" id="A0A4R5ELX0"/>
<dbReference type="GO" id="GO:0055085">
    <property type="term" value="P:transmembrane transport"/>
    <property type="evidence" value="ECO:0007669"/>
    <property type="project" value="InterPro"/>
</dbReference>
<keyword evidence="3" id="KW-0574">Periplasm</keyword>
<accession>A0A4R5ELX0</accession>
<reference evidence="5 6" key="1">
    <citation type="submission" date="2019-03" db="EMBL/GenBank/DDBJ databases">
        <authorList>
            <person name="Zhang S."/>
        </authorList>
    </citation>
    <scope>NUCLEOTIDE SEQUENCE [LARGE SCALE GENOMIC DNA]</scope>
    <source>
        <strain evidence="5 6">S4J41</strain>
    </source>
</reference>
<evidence type="ECO:0000256" key="4">
    <source>
        <dbReference type="SAM" id="SignalP"/>
    </source>
</evidence>
<proteinExistence type="predicted"/>
<dbReference type="GO" id="GO:0042597">
    <property type="term" value="C:periplasmic space"/>
    <property type="evidence" value="ECO:0007669"/>
    <property type="project" value="UniProtKB-SubCell"/>
</dbReference>
<feature type="chain" id="PRO_5020295151" description="TRAP-type C4-dicarboxylate transport system, substrate-binding protein" evidence="4">
    <location>
        <begin position="24"/>
        <end position="367"/>
    </location>
</feature>
<dbReference type="Gene3D" id="3.40.190.170">
    <property type="entry name" value="Bacterial extracellular solute-binding protein, family 7"/>
    <property type="match status" value="1"/>
</dbReference>
<feature type="signal peptide" evidence="4">
    <location>
        <begin position="1"/>
        <end position="23"/>
    </location>
</feature>
<evidence type="ECO:0000256" key="1">
    <source>
        <dbReference type="ARBA" id="ARBA00004418"/>
    </source>
</evidence>
<dbReference type="Proteomes" id="UP000294662">
    <property type="component" value="Unassembled WGS sequence"/>
</dbReference>
<evidence type="ECO:0008006" key="7">
    <source>
        <dbReference type="Google" id="ProtNLM"/>
    </source>
</evidence>
<organism evidence="5 6">
    <name type="scientific">Antarcticimicrobium sediminis</name>
    <dbReference type="NCBI Taxonomy" id="2546227"/>
    <lineage>
        <taxon>Bacteria</taxon>
        <taxon>Pseudomonadati</taxon>
        <taxon>Pseudomonadota</taxon>
        <taxon>Alphaproteobacteria</taxon>
        <taxon>Rhodobacterales</taxon>
        <taxon>Paracoccaceae</taxon>
        <taxon>Antarcticimicrobium</taxon>
    </lineage>
</organism>
<dbReference type="EMBL" id="SMFP01000012">
    <property type="protein sequence ID" value="TDE35669.1"/>
    <property type="molecule type" value="Genomic_DNA"/>
</dbReference>
<gene>
    <name evidence="5" type="ORF">E1B25_17110</name>
</gene>
<comment type="subcellular location">
    <subcellularLocation>
        <location evidence="1">Periplasm</location>
    </subcellularLocation>
</comment>
<comment type="caution">
    <text evidence="5">The sequence shown here is derived from an EMBL/GenBank/DDBJ whole genome shotgun (WGS) entry which is preliminary data.</text>
</comment>
<dbReference type="PANTHER" id="PTHR33376:SF15">
    <property type="entry name" value="BLL6794 PROTEIN"/>
    <property type="match status" value="1"/>
</dbReference>
<dbReference type="SUPFAM" id="SSF53850">
    <property type="entry name" value="Periplasmic binding protein-like II"/>
    <property type="match status" value="1"/>
</dbReference>
<dbReference type="Pfam" id="PF03480">
    <property type="entry name" value="DctP"/>
    <property type="match status" value="1"/>
</dbReference>
<dbReference type="InterPro" id="IPR038404">
    <property type="entry name" value="TRAP_DctP_sf"/>
</dbReference>
<dbReference type="PANTHER" id="PTHR33376">
    <property type="match status" value="1"/>
</dbReference>
<evidence type="ECO:0000256" key="3">
    <source>
        <dbReference type="ARBA" id="ARBA00022764"/>
    </source>
</evidence>
<dbReference type="RefSeq" id="WP_132830771.1">
    <property type="nucleotide sequence ID" value="NZ_SMFP01000012.1"/>
</dbReference>
<dbReference type="CDD" id="cd13666">
    <property type="entry name" value="PBP2_TRAP_DctP_like_1"/>
    <property type="match status" value="1"/>
</dbReference>
<keyword evidence="2 4" id="KW-0732">Signal</keyword>
<sequence>MGKFRNTALAAALGVSTVIPAQAADMNIVYATFLGPNASLVKDGVVVFLDYVKEHSDGAIDYTLHSGGSLLSATGMLEGIRDGIADGGQILGVYNPAELPVTNVVMGLAPAMTSDPRAVAAALTEYILLECPRCIGEYEENNVQYIGSWATSRYAMLCAAPVNGLDSLKGRKVRASGEWAGIGAALGMTPVTMSLGDTYEALQRGQVDCTLGEINWMTNNSFGDVAKYGIELDQGISYIGPVFSLRKDMWDDLSDEHKQVFYEGTARGMINGAIQTVASNQDAKDMADEKGWVIAPPSDDIKEKLETVPPKVRAALISRSEQLGIENSEAIIDGFLAKLEKWDEIVAKTPDQDALVEQVMIEIYDKL</sequence>
<name>A0A4R5ELX0_9RHOB</name>
<dbReference type="NCBIfam" id="NF037995">
    <property type="entry name" value="TRAP_S1"/>
    <property type="match status" value="1"/>
</dbReference>
<evidence type="ECO:0000256" key="2">
    <source>
        <dbReference type="ARBA" id="ARBA00022729"/>
    </source>
</evidence>
<dbReference type="InterPro" id="IPR018389">
    <property type="entry name" value="DctP_fam"/>
</dbReference>